<dbReference type="Proteomes" id="UP000604117">
    <property type="component" value="Unassembled WGS sequence"/>
</dbReference>
<dbReference type="PANTHER" id="PTHR22576:SF37">
    <property type="entry name" value="MUCOSA-ASSOCIATED LYMPHOID TISSUE LYMPHOMA TRANSLOCATION PROTEIN 1"/>
    <property type="match status" value="1"/>
</dbReference>
<dbReference type="InterPro" id="IPR029030">
    <property type="entry name" value="Caspase-like_dom_sf"/>
</dbReference>
<organism evidence="3 4">
    <name type="scientific">Asanoa siamensis</name>
    <dbReference type="NCBI Taxonomy" id="926357"/>
    <lineage>
        <taxon>Bacteria</taxon>
        <taxon>Bacillati</taxon>
        <taxon>Actinomycetota</taxon>
        <taxon>Actinomycetes</taxon>
        <taxon>Micromonosporales</taxon>
        <taxon>Micromonosporaceae</taxon>
        <taxon>Asanoa</taxon>
    </lineage>
</organism>
<evidence type="ECO:0000313" key="3">
    <source>
        <dbReference type="EMBL" id="GIF71395.1"/>
    </source>
</evidence>
<dbReference type="RefSeq" id="WP_203710882.1">
    <property type="nucleotide sequence ID" value="NZ_BONE01000005.1"/>
</dbReference>
<sequence length="546" mass="57127">MSARQSWAAPALPAGPRSALIIATTGYDDESLRQLRSPGRDAGELAAVLGDAAVGGFAVTPVLNRTGAEIRLAIEDFTTGCKPADQVLVYLSCHGLLDARGRLCFGGTDVRRDRVSATGVGATWLFERLDECRATRQIVILDCCFSGAFATDRKSADDVGLDHFQGRGRVVLTASRATEYAFEGTTAHDTLPGGSVFTEALVHGLRSGAADTDEDGLVTVTEAYGFAYARVRAAGAGQTPQLWSFGTEGNIVLARNPAGMTVTPALLPDNVRVALVDPHPSIRIGAVEALGEWLSHDAPSEVVAARQALQRVVQHDIPRVGDVAHALLDPADSTPSDVDAARRAAEAIVAEAEATRRLAVEDAAGIREQARKDAFGIQEHAVGDAMAIIDDAESRAASTRRAAVEEARREAEAIREAARADASGIRDEAAGKAATVVETTVADARREAEAIRGAARAEAYAINQNAAAEAAAIIAGARDAAARTQRRTGVGRAPTAGVRADEGPTWFARVRATLAKLGETDSPPPVAARAPKVGAKPVRKAAKRPT</sequence>
<name>A0ABQ4CJC8_9ACTN</name>
<dbReference type="SUPFAM" id="SSF52129">
    <property type="entry name" value="Caspase-like"/>
    <property type="match status" value="1"/>
</dbReference>
<dbReference type="EMBL" id="BONE01000005">
    <property type="protein sequence ID" value="GIF71395.1"/>
    <property type="molecule type" value="Genomic_DNA"/>
</dbReference>
<reference evidence="3 4" key="1">
    <citation type="submission" date="2021-01" db="EMBL/GenBank/DDBJ databases">
        <title>Whole genome shotgun sequence of Asanoa siamensis NBRC 107932.</title>
        <authorList>
            <person name="Komaki H."/>
            <person name="Tamura T."/>
        </authorList>
    </citation>
    <scope>NUCLEOTIDE SEQUENCE [LARGE SCALE GENOMIC DNA]</scope>
    <source>
        <strain evidence="3 4">NBRC 107932</strain>
    </source>
</reference>
<dbReference type="InterPro" id="IPR052039">
    <property type="entry name" value="Caspase-related_regulators"/>
</dbReference>
<feature type="domain" description="Peptidase C14 caspase" evidence="2">
    <location>
        <begin position="17"/>
        <end position="244"/>
    </location>
</feature>
<dbReference type="PANTHER" id="PTHR22576">
    <property type="entry name" value="MUCOSA ASSOCIATED LYMPHOID TISSUE LYMPHOMA TRANSLOCATION PROTEIN 1/PARACASPASE"/>
    <property type="match status" value="1"/>
</dbReference>
<evidence type="ECO:0000259" key="2">
    <source>
        <dbReference type="Pfam" id="PF00656"/>
    </source>
</evidence>
<feature type="compositionally biased region" description="Basic residues" evidence="1">
    <location>
        <begin position="537"/>
        <end position="546"/>
    </location>
</feature>
<proteinExistence type="predicted"/>
<dbReference type="Gene3D" id="3.40.50.1460">
    <property type="match status" value="1"/>
</dbReference>
<gene>
    <name evidence="3" type="ORF">Asi02nite_09130</name>
</gene>
<comment type="caution">
    <text evidence="3">The sequence shown here is derived from an EMBL/GenBank/DDBJ whole genome shotgun (WGS) entry which is preliminary data.</text>
</comment>
<keyword evidence="4" id="KW-1185">Reference proteome</keyword>
<evidence type="ECO:0000313" key="4">
    <source>
        <dbReference type="Proteomes" id="UP000604117"/>
    </source>
</evidence>
<dbReference type="InterPro" id="IPR011600">
    <property type="entry name" value="Pept_C14_caspase"/>
</dbReference>
<accession>A0ABQ4CJC8</accession>
<protein>
    <recommendedName>
        <fullName evidence="2">Peptidase C14 caspase domain-containing protein</fullName>
    </recommendedName>
</protein>
<dbReference type="NCBIfam" id="NF047832">
    <property type="entry name" value="caspase_w_EACC1"/>
    <property type="match status" value="1"/>
</dbReference>
<feature type="region of interest" description="Disordered" evidence="1">
    <location>
        <begin position="517"/>
        <end position="546"/>
    </location>
</feature>
<dbReference type="Pfam" id="PF00656">
    <property type="entry name" value="Peptidase_C14"/>
    <property type="match status" value="1"/>
</dbReference>
<evidence type="ECO:0000256" key="1">
    <source>
        <dbReference type="SAM" id="MobiDB-lite"/>
    </source>
</evidence>